<gene>
    <name evidence="2" type="ORF">DESAM_20010</name>
</gene>
<dbReference type="KEGG" id="dhy:DESAM_20010"/>
<evidence type="ECO:0000313" key="2">
    <source>
        <dbReference type="EMBL" id="CCO22301.1"/>
    </source>
</evidence>
<dbReference type="InterPro" id="IPR006638">
    <property type="entry name" value="Elp3/MiaA/NifB-like_rSAM"/>
</dbReference>
<proteinExistence type="predicted"/>
<dbReference type="HOGENOM" id="CLU_753957_0_0_7"/>
<dbReference type="PATRIC" id="fig|1121451.3.peg.289"/>
<evidence type="ECO:0000313" key="3">
    <source>
        <dbReference type="Proteomes" id="UP000010808"/>
    </source>
</evidence>
<reference evidence="2 3" key="1">
    <citation type="submission" date="2012-10" db="EMBL/GenBank/DDBJ databases">
        <authorList>
            <person name="Genoscope - CEA"/>
        </authorList>
    </citation>
    <scope>NUCLEOTIDE SEQUENCE [LARGE SCALE GENOMIC DNA]</scope>
    <source>
        <strain evidence="3">AM13 / DSM 14728</strain>
    </source>
</reference>
<dbReference type="GO" id="GO:0003824">
    <property type="term" value="F:catalytic activity"/>
    <property type="evidence" value="ECO:0007669"/>
    <property type="project" value="InterPro"/>
</dbReference>
<dbReference type="Proteomes" id="UP000010808">
    <property type="component" value="Chromosome"/>
</dbReference>
<dbReference type="AlphaFoldDB" id="L0R9M9"/>
<evidence type="ECO:0000259" key="1">
    <source>
        <dbReference type="SMART" id="SM00729"/>
    </source>
</evidence>
<name>L0R9M9_9BACT</name>
<dbReference type="SUPFAM" id="SSF102114">
    <property type="entry name" value="Radical SAM enzymes"/>
    <property type="match status" value="1"/>
</dbReference>
<feature type="domain" description="Elp3/MiaA/NifB-like radical SAM core" evidence="1">
    <location>
        <begin position="36"/>
        <end position="262"/>
    </location>
</feature>
<dbReference type="STRING" id="1121451.DESAM_20010"/>
<dbReference type="GO" id="GO:0051536">
    <property type="term" value="F:iron-sulfur cluster binding"/>
    <property type="evidence" value="ECO:0007669"/>
    <property type="project" value="InterPro"/>
</dbReference>
<dbReference type="EMBL" id="FO203522">
    <property type="protein sequence ID" value="CCO22301.1"/>
    <property type="molecule type" value="Genomic_DNA"/>
</dbReference>
<organism evidence="2 3">
    <name type="scientific">Maridesulfovibrio hydrothermalis AM13 = DSM 14728</name>
    <dbReference type="NCBI Taxonomy" id="1121451"/>
    <lineage>
        <taxon>Bacteria</taxon>
        <taxon>Pseudomonadati</taxon>
        <taxon>Thermodesulfobacteriota</taxon>
        <taxon>Desulfovibrionia</taxon>
        <taxon>Desulfovibrionales</taxon>
        <taxon>Desulfovibrionaceae</taxon>
        <taxon>Maridesulfovibrio</taxon>
    </lineage>
</organism>
<dbReference type="InterPro" id="IPR005909">
    <property type="entry name" value="RaSEA"/>
</dbReference>
<dbReference type="InterPro" id="IPR058240">
    <property type="entry name" value="rSAM_sf"/>
</dbReference>
<dbReference type="PIRSF" id="PIRSF004954">
    <property type="entry name" value="Radical_SAM"/>
    <property type="match status" value="1"/>
</dbReference>
<dbReference type="CDD" id="cd01335">
    <property type="entry name" value="Radical_SAM"/>
    <property type="match status" value="1"/>
</dbReference>
<dbReference type="eggNOG" id="COG1244">
    <property type="taxonomic scope" value="Bacteria"/>
</dbReference>
<keyword evidence="3" id="KW-1185">Reference proteome</keyword>
<protein>
    <recommendedName>
        <fullName evidence="1">Elp3/MiaA/NifB-like radical SAM core domain-containing protein</fullName>
    </recommendedName>
</protein>
<sequence length="388" mass="44240">MRDNFLLKHIGLKANSSRPPLPHLMDSSLIRESNSFARIWIKTNGCEHSLKNGGCVSCDYWAGNSVTSEAQLETLISKLRCIEDNPPEMLLLNTNGSIFDEGELCRVTRIKIFAELQKRLPETKLIFETRAETIDEAVIEDLKFFNPEKVIIEIGVETASQAFNTLCCNKNLDISRIPYIITELKAVGIKTFANVLIGLPFLTATEIISDTLYTIEWCFQTGFDACVLFPMNIKPFTALSWMHKNGFYNPTSLWALVDILASVKPELLQHIEISWYPGLEQVRHPFYKEPVIIPITCSDCCKEVNLHLTNFATSRYNRIDEIERAAEIDCSCRKQWEQILSNNDTDIFSQRIEKTFYEIATKAFGHEWLKSNWETILGQIKSVGALPT</sequence>
<accession>L0R9M9</accession>
<dbReference type="SMART" id="SM00729">
    <property type="entry name" value="Elp3"/>
    <property type="match status" value="1"/>
</dbReference>